<reference evidence="1" key="1">
    <citation type="submission" date="2021-09" db="EMBL/GenBank/DDBJ databases">
        <title>The genome of Mauremys mutica provides insights into the evolution of semi-aquatic lifestyle.</title>
        <authorList>
            <person name="Gong S."/>
            <person name="Gao Y."/>
        </authorList>
    </citation>
    <scope>NUCLEOTIDE SEQUENCE</scope>
    <source>
        <strain evidence="1">MM-2020</strain>
        <tissue evidence="1">Muscle</tissue>
    </source>
</reference>
<accession>A0A9D4BBG6</accession>
<organism evidence="1 2">
    <name type="scientific">Mauremys mutica</name>
    <name type="common">yellowpond turtle</name>
    <dbReference type="NCBI Taxonomy" id="74926"/>
    <lineage>
        <taxon>Eukaryota</taxon>
        <taxon>Metazoa</taxon>
        <taxon>Chordata</taxon>
        <taxon>Craniata</taxon>
        <taxon>Vertebrata</taxon>
        <taxon>Euteleostomi</taxon>
        <taxon>Archelosauria</taxon>
        <taxon>Testudinata</taxon>
        <taxon>Testudines</taxon>
        <taxon>Cryptodira</taxon>
        <taxon>Durocryptodira</taxon>
        <taxon>Testudinoidea</taxon>
        <taxon>Geoemydidae</taxon>
        <taxon>Geoemydinae</taxon>
        <taxon>Mauremys</taxon>
    </lineage>
</organism>
<protein>
    <submittedName>
        <fullName evidence="1">Uncharacterized protein</fullName>
    </submittedName>
</protein>
<dbReference type="EMBL" id="JAHDVG010000463">
    <property type="protein sequence ID" value="KAH1186929.1"/>
    <property type="molecule type" value="Genomic_DNA"/>
</dbReference>
<comment type="caution">
    <text evidence="1">The sequence shown here is derived from an EMBL/GenBank/DDBJ whole genome shotgun (WGS) entry which is preliminary data.</text>
</comment>
<dbReference type="Proteomes" id="UP000827986">
    <property type="component" value="Unassembled WGS sequence"/>
</dbReference>
<sequence>MSRAGFLTCLSSLTRPAPPFLGAPSGAEWGSAPALSDGWCARKARCPREALTLLVLEGRTRRFLSNPHTSWNLTAISWCRHKPCAEALQPHGVLGPGALGASS</sequence>
<evidence type="ECO:0000313" key="2">
    <source>
        <dbReference type="Proteomes" id="UP000827986"/>
    </source>
</evidence>
<dbReference type="AlphaFoldDB" id="A0A9D4BBG6"/>
<name>A0A9D4BBG6_9SAUR</name>
<evidence type="ECO:0000313" key="1">
    <source>
        <dbReference type="EMBL" id="KAH1186929.1"/>
    </source>
</evidence>
<keyword evidence="2" id="KW-1185">Reference proteome</keyword>
<proteinExistence type="predicted"/>
<gene>
    <name evidence="1" type="ORF">KIL84_019678</name>
</gene>